<dbReference type="EMBL" id="QOVN01000003">
    <property type="protein sequence ID" value="RXG29832.1"/>
    <property type="molecule type" value="Genomic_DNA"/>
</dbReference>
<accession>A0A1M5Z2H9</accession>
<dbReference type="Pfam" id="PF05223">
    <property type="entry name" value="MecA_N"/>
    <property type="match status" value="1"/>
</dbReference>
<dbReference type="PROSITE" id="PS51257">
    <property type="entry name" value="PROKAR_LIPOPROTEIN"/>
    <property type="match status" value="1"/>
</dbReference>
<sequence length="176" mass="19482">MKNSMLTLALATSMIFASCVDRKTNDNGEVELEEKNQQVTPEDMFQTSGQEGETSPEDLAEINSAKKVINDYFDALERGETNEAYEVLSQSNSERTTPSEFAEKHANVETATVSYTTDPQVVKGANGTDVKLPFRYTILTKDGNTMSYNGSAMIVKSSEEDADYKIQGMTMTREES</sequence>
<organism evidence="4 5">
    <name type="scientific">Leeuwenhoekiella palythoae</name>
    <dbReference type="NCBI Taxonomy" id="573501"/>
    <lineage>
        <taxon>Bacteria</taxon>
        <taxon>Pseudomonadati</taxon>
        <taxon>Bacteroidota</taxon>
        <taxon>Flavobacteriia</taxon>
        <taxon>Flavobacteriales</taxon>
        <taxon>Flavobacteriaceae</taxon>
        <taxon>Leeuwenhoekiella</taxon>
    </lineage>
</organism>
<reference evidence="5" key="1">
    <citation type="submission" date="2016-11" db="EMBL/GenBank/DDBJ databases">
        <authorList>
            <person name="Varghese N."/>
            <person name="Submissions S."/>
        </authorList>
    </citation>
    <scope>NUCLEOTIDE SEQUENCE [LARGE SCALE GENOMIC DNA]</scope>
    <source>
        <strain evidence="5">DSM 19859</strain>
    </source>
</reference>
<feature type="domain" description="NTF2-like N-terminal transpeptidase" evidence="2">
    <location>
        <begin position="65"/>
        <end position="160"/>
    </location>
</feature>
<feature type="region of interest" description="Disordered" evidence="1">
    <location>
        <begin position="27"/>
        <end position="57"/>
    </location>
</feature>
<proteinExistence type="predicted"/>
<evidence type="ECO:0000313" key="4">
    <source>
        <dbReference type="EMBL" id="SHI18472.1"/>
    </source>
</evidence>
<evidence type="ECO:0000256" key="1">
    <source>
        <dbReference type="SAM" id="MobiDB-lite"/>
    </source>
</evidence>
<reference evidence="3 6" key="3">
    <citation type="submission" date="2018-07" db="EMBL/GenBank/DDBJ databases">
        <title>Leeuwenhoekiella genomics.</title>
        <authorList>
            <person name="Tahon G."/>
            <person name="Willems A."/>
        </authorList>
    </citation>
    <scope>NUCLEOTIDE SEQUENCE [LARGE SCALE GENOMIC DNA]</scope>
    <source>
        <strain evidence="3 6">LMG 24856</strain>
    </source>
</reference>
<dbReference type="STRING" id="573501.SAMN04487999_2657"/>
<evidence type="ECO:0000313" key="3">
    <source>
        <dbReference type="EMBL" id="RXG29832.1"/>
    </source>
</evidence>
<keyword evidence="6" id="KW-1185">Reference proteome</keyword>
<gene>
    <name evidence="3" type="ORF">DSM01_1934</name>
    <name evidence="4" type="ORF">SAMN04487999_2657</name>
</gene>
<evidence type="ECO:0000313" key="6">
    <source>
        <dbReference type="Proteomes" id="UP000290037"/>
    </source>
</evidence>
<dbReference type="EMBL" id="FQXT01000004">
    <property type="protein sequence ID" value="SHI18472.1"/>
    <property type="molecule type" value="Genomic_DNA"/>
</dbReference>
<dbReference type="AlphaFoldDB" id="A0A1M5Z2H9"/>
<dbReference type="Proteomes" id="UP000184240">
    <property type="component" value="Unassembled WGS sequence"/>
</dbReference>
<name>A0A1M5Z2H9_9FLAO</name>
<dbReference type="OrthoDB" id="1442986at2"/>
<reference evidence="4" key="2">
    <citation type="submission" date="2016-11" db="EMBL/GenBank/DDBJ databases">
        <authorList>
            <person name="Jaros S."/>
            <person name="Januszkiewicz K."/>
            <person name="Wedrychowicz H."/>
        </authorList>
    </citation>
    <scope>NUCLEOTIDE SEQUENCE [LARGE SCALE GENOMIC DNA]</scope>
    <source>
        <strain evidence="4">DSM 19859</strain>
    </source>
</reference>
<dbReference type="RefSeq" id="WP_072983761.1">
    <property type="nucleotide sequence ID" value="NZ_FQXT01000004.1"/>
</dbReference>
<evidence type="ECO:0000313" key="5">
    <source>
        <dbReference type="Proteomes" id="UP000184240"/>
    </source>
</evidence>
<feature type="compositionally biased region" description="Polar residues" evidence="1">
    <location>
        <begin position="37"/>
        <end position="53"/>
    </location>
</feature>
<dbReference type="Gene3D" id="3.10.450.100">
    <property type="entry name" value="NTF2-like, domain 1"/>
    <property type="match status" value="1"/>
</dbReference>
<evidence type="ECO:0000259" key="2">
    <source>
        <dbReference type="Pfam" id="PF05223"/>
    </source>
</evidence>
<protein>
    <submittedName>
        <fullName evidence="3">MecA-like transpeptidase family protein</fullName>
    </submittedName>
    <submittedName>
        <fullName evidence="4">NTF2-like N-terminal transpeptidase domain-containing protein</fullName>
    </submittedName>
</protein>
<dbReference type="Proteomes" id="UP000290037">
    <property type="component" value="Unassembled WGS sequence"/>
</dbReference>
<dbReference type="InterPro" id="IPR007887">
    <property type="entry name" value="MecA_N"/>
</dbReference>
<dbReference type="GO" id="GO:0046677">
    <property type="term" value="P:response to antibiotic"/>
    <property type="evidence" value="ECO:0007669"/>
    <property type="project" value="InterPro"/>
</dbReference>